<organism evidence="1 2">
    <name type="scientific">Paenibacillus sediminis</name>
    <dbReference type="NCBI Taxonomy" id="664909"/>
    <lineage>
        <taxon>Bacteria</taxon>
        <taxon>Bacillati</taxon>
        <taxon>Bacillota</taxon>
        <taxon>Bacilli</taxon>
        <taxon>Bacillales</taxon>
        <taxon>Paenibacillaceae</taxon>
        <taxon>Paenibacillus</taxon>
    </lineage>
</organism>
<dbReference type="Gene3D" id="3.20.20.80">
    <property type="entry name" value="Glycosidases"/>
    <property type="match status" value="1"/>
</dbReference>
<dbReference type="EMBL" id="JAGGKP010000005">
    <property type="protein sequence ID" value="MBP1937336.1"/>
    <property type="molecule type" value="Genomic_DNA"/>
</dbReference>
<comment type="caution">
    <text evidence="1">The sequence shown here is derived from an EMBL/GenBank/DDBJ whole genome shotgun (WGS) entry which is preliminary data.</text>
</comment>
<evidence type="ECO:0000313" key="2">
    <source>
        <dbReference type="Proteomes" id="UP001519273"/>
    </source>
</evidence>
<evidence type="ECO:0008006" key="3">
    <source>
        <dbReference type="Google" id="ProtNLM"/>
    </source>
</evidence>
<protein>
    <recommendedName>
        <fullName evidence="3">N-acyl-D-glucosamine 2-epimerase</fullName>
    </recommendedName>
</protein>
<name>A0ABS4H4A1_9BACL</name>
<dbReference type="Proteomes" id="UP001519273">
    <property type="component" value="Unassembled WGS sequence"/>
</dbReference>
<evidence type="ECO:0000313" key="1">
    <source>
        <dbReference type="EMBL" id="MBP1937336.1"/>
    </source>
</evidence>
<accession>A0ABS4H4A1</accession>
<sequence>MFRPWALSGPSIQVDPLFSHYLNRSAVSIAEEIERAGYRTVHYFVVNESKVNGELVEAFHKRGIAVWALVIGNGTFTTAHLPKEWPQWRMGLVRELHDGFERLSLFSQPYLNWKKRAVAELVSSYPFDGIEIAEPYFPEWDGIRRGVYGDVGLLAQQAFREQYGLEMPDFVNKSAANYYLNNPKVYEKWISFRVDAVNRCIDEIMNGVGGCREVRPDIYVATWSLAINGGHDAEAKLREWQGLDAPAMIARVRPNIHFLQTHWPDWMQKNLSPDYIKGYERFASPIRRAYPKLPLGVQTDIGSLPSMVRDRRWLDQFQMSAFELNYDAWTAYEYHLGGN</sequence>
<reference evidence="1 2" key="1">
    <citation type="submission" date="2021-03" db="EMBL/GenBank/DDBJ databases">
        <title>Genomic Encyclopedia of Type Strains, Phase IV (KMG-IV): sequencing the most valuable type-strain genomes for metagenomic binning, comparative biology and taxonomic classification.</title>
        <authorList>
            <person name="Goeker M."/>
        </authorList>
    </citation>
    <scope>NUCLEOTIDE SEQUENCE [LARGE SCALE GENOMIC DNA]</scope>
    <source>
        <strain evidence="1 2">DSM 23491</strain>
    </source>
</reference>
<gene>
    <name evidence="1" type="ORF">J2Z20_002231</name>
</gene>
<keyword evidence="2" id="KW-1185">Reference proteome</keyword>
<proteinExistence type="predicted"/>
<dbReference type="RefSeq" id="WP_209849578.1">
    <property type="nucleotide sequence ID" value="NZ_CBCRVE010000005.1"/>
</dbReference>